<dbReference type="Gene3D" id="2.70.210.12">
    <property type="entry name" value="GTP1/OBG domain"/>
    <property type="match status" value="1"/>
</dbReference>
<evidence type="ECO:0000313" key="12">
    <source>
        <dbReference type="Proteomes" id="UP000230709"/>
    </source>
</evidence>
<evidence type="ECO:0000313" key="11">
    <source>
        <dbReference type="EMBL" id="ATQ68647.1"/>
    </source>
</evidence>
<dbReference type="PRINTS" id="PR00326">
    <property type="entry name" value="GTP1OBG"/>
</dbReference>
<keyword evidence="7 8" id="KW-0342">GTP-binding</keyword>
<dbReference type="PROSITE" id="PS00905">
    <property type="entry name" value="GTP1_OBG"/>
    <property type="match status" value="1"/>
</dbReference>
<dbReference type="InterPro" id="IPR027417">
    <property type="entry name" value="P-loop_NTPase"/>
</dbReference>
<feature type="binding site" evidence="8">
    <location>
        <position position="193"/>
    </location>
    <ligand>
        <name>Mg(2+)</name>
        <dbReference type="ChEBI" id="CHEBI:18420"/>
    </ligand>
</feature>
<dbReference type="Proteomes" id="UP000230709">
    <property type="component" value="Chromosome"/>
</dbReference>
<dbReference type="Pfam" id="PF01926">
    <property type="entry name" value="MMR_HSR1"/>
    <property type="match status" value="1"/>
</dbReference>
<dbReference type="GO" id="GO:0005737">
    <property type="term" value="C:cytoplasm"/>
    <property type="evidence" value="ECO:0007669"/>
    <property type="project" value="UniProtKB-SubCell"/>
</dbReference>
<feature type="binding site" evidence="8">
    <location>
        <begin position="212"/>
        <end position="215"/>
    </location>
    <ligand>
        <name>GTP</name>
        <dbReference type="ChEBI" id="CHEBI:37565"/>
    </ligand>
</feature>
<evidence type="ECO:0000256" key="6">
    <source>
        <dbReference type="ARBA" id="ARBA00022842"/>
    </source>
</evidence>
<keyword evidence="2 8" id="KW-0963">Cytoplasm</keyword>
<dbReference type="PROSITE" id="PS51883">
    <property type="entry name" value="OBG"/>
    <property type="match status" value="1"/>
</dbReference>
<feature type="binding site" evidence="8">
    <location>
        <begin position="317"/>
        <end position="319"/>
    </location>
    <ligand>
        <name>GTP</name>
        <dbReference type="ChEBI" id="CHEBI:37565"/>
    </ligand>
</feature>
<dbReference type="PROSITE" id="PS51710">
    <property type="entry name" value="G_OBG"/>
    <property type="match status" value="1"/>
</dbReference>
<comment type="subcellular location">
    <subcellularLocation>
        <location evidence="8">Cytoplasm</location>
    </subcellularLocation>
</comment>
<organism evidence="11 12">
    <name type="scientific">Methylosinus trichosporium (strain ATCC 35070 / NCIMB 11131 / UNIQEM 75 / OB3b)</name>
    <dbReference type="NCBI Taxonomy" id="595536"/>
    <lineage>
        <taxon>Bacteria</taxon>
        <taxon>Pseudomonadati</taxon>
        <taxon>Pseudomonadota</taxon>
        <taxon>Alphaproteobacteria</taxon>
        <taxon>Hyphomicrobiales</taxon>
        <taxon>Methylocystaceae</taxon>
        <taxon>Methylosinus</taxon>
    </lineage>
</organism>
<dbReference type="InterPro" id="IPR014100">
    <property type="entry name" value="GTP-bd_Obg/CgtA"/>
</dbReference>
<feature type="binding site" evidence="8">
    <location>
        <begin position="191"/>
        <end position="195"/>
    </location>
    <ligand>
        <name>GTP</name>
        <dbReference type="ChEBI" id="CHEBI:37565"/>
    </ligand>
</feature>
<dbReference type="InterPro" id="IPR006073">
    <property type="entry name" value="GTP-bd"/>
</dbReference>
<comment type="cofactor">
    <cofactor evidence="8">
        <name>Mg(2+)</name>
        <dbReference type="ChEBI" id="CHEBI:18420"/>
    </cofactor>
</comment>
<dbReference type="InterPro" id="IPR036726">
    <property type="entry name" value="GTP1_OBG_dom_sf"/>
</dbReference>
<dbReference type="AlphaFoldDB" id="A0A2D2D0X6"/>
<feature type="domain" description="OBG-type G" evidence="9">
    <location>
        <begin position="160"/>
        <end position="336"/>
    </location>
</feature>
<dbReference type="NCBIfam" id="NF008956">
    <property type="entry name" value="PRK12299.1"/>
    <property type="match status" value="1"/>
</dbReference>
<dbReference type="InterPro" id="IPR045086">
    <property type="entry name" value="OBG_GTPase"/>
</dbReference>
<dbReference type="SUPFAM" id="SSF52540">
    <property type="entry name" value="P-loop containing nucleoside triphosphate hydrolases"/>
    <property type="match status" value="1"/>
</dbReference>
<accession>A0A2D2D0X6</accession>
<name>A0A2D2D0X6_METT3</name>
<evidence type="ECO:0000256" key="8">
    <source>
        <dbReference type="HAMAP-Rule" id="MF_01454"/>
    </source>
</evidence>
<keyword evidence="6 8" id="KW-0460">Magnesium</keyword>
<dbReference type="NCBIfam" id="NF008955">
    <property type="entry name" value="PRK12297.1"/>
    <property type="match status" value="1"/>
</dbReference>
<proteinExistence type="inferred from homology"/>
<dbReference type="KEGG" id="mtw:CQW49_12710"/>
<evidence type="ECO:0000256" key="3">
    <source>
        <dbReference type="ARBA" id="ARBA00022723"/>
    </source>
</evidence>
<feature type="binding site" evidence="8">
    <location>
        <position position="173"/>
    </location>
    <ligand>
        <name>Mg(2+)</name>
        <dbReference type="ChEBI" id="CHEBI:18420"/>
    </ligand>
</feature>
<dbReference type="GO" id="GO:0042254">
    <property type="term" value="P:ribosome biogenesis"/>
    <property type="evidence" value="ECO:0007669"/>
    <property type="project" value="UniProtKB-UniRule"/>
</dbReference>
<dbReference type="PANTHER" id="PTHR11702">
    <property type="entry name" value="DEVELOPMENTALLY REGULATED GTP-BINDING PROTEIN-RELATED"/>
    <property type="match status" value="1"/>
</dbReference>
<comment type="function">
    <text evidence="8">An essential GTPase which binds GTP, GDP and possibly (p)ppGpp with moderate affinity, with high nucleotide exchange rates and a fairly low GTP hydrolysis rate. Plays a role in control of the cell cycle, stress response, ribosome biogenesis and in those bacteria that undergo differentiation, in morphogenesis control.</text>
</comment>
<keyword evidence="4 8" id="KW-0547">Nucleotide-binding</keyword>
<evidence type="ECO:0000256" key="2">
    <source>
        <dbReference type="ARBA" id="ARBA00022490"/>
    </source>
</evidence>
<dbReference type="GO" id="GO:0005525">
    <property type="term" value="F:GTP binding"/>
    <property type="evidence" value="ECO:0007669"/>
    <property type="project" value="UniProtKB-UniRule"/>
</dbReference>
<keyword evidence="12" id="KW-1185">Reference proteome</keyword>
<reference evidence="12" key="1">
    <citation type="submission" date="2017-10" db="EMBL/GenBank/DDBJ databases">
        <title>Completed PacBio SMRT sequence of Methylosinus trichosporium OB3b reveals presence of a third large plasmid.</title>
        <authorList>
            <person name="Charles T.C."/>
            <person name="Lynch M.D.J."/>
            <person name="Heil J.R."/>
            <person name="Cheng J."/>
        </authorList>
    </citation>
    <scope>NUCLEOTIDE SEQUENCE [LARGE SCALE GENOMIC DNA]</scope>
    <source>
        <strain evidence="12">OB3b</strain>
    </source>
</reference>
<feature type="binding site" evidence="8">
    <location>
        <begin position="166"/>
        <end position="173"/>
    </location>
    <ligand>
        <name>GTP</name>
        <dbReference type="ChEBI" id="CHEBI:37565"/>
    </ligand>
</feature>
<evidence type="ECO:0000256" key="7">
    <source>
        <dbReference type="ARBA" id="ARBA00023134"/>
    </source>
</evidence>
<keyword evidence="5 8" id="KW-0378">Hydrolase</keyword>
<protein>
    <recommendedName>
        <fullName evidence="8">GTPase Obg</fullName>
        <ecNumber evidence="8">3.6.5.-</ecNumber>
    </recommendedName>
    <alternativeName>
        <fullName evidence="8">GTP-binding protein Obg</fullName>
    </alternativeName>
</protein>
<feature type="domain" description="Obg" evidence="10">
    <location>
        <begin position="1"/>
        <end position="159"/>
    </location>
</feature>
<dbReference type="PANTHER" id="PTHR11702:SF31">
    <property type="entry name" value="MITOCHONDRIAL RIBOSOME-ASSOCIATED GTPASE 2"/>
    <property type="match status" value="1"/>
</dbReference>
<evidence type="ECO:0000256" key="5">
    <source>
        <dbReference type="ARBA" id="ARBA00022801"/>
    </source>
</evidence>
<evidence type="ECO:0000256" key="4">
    <source>
        <dbReference type="ARBA" id="ARBA00022741"/>
    </source>
</evidence>
<dbReference type="EMBL" id="CP023737">
    <property type="protein sequence ID" value="ATQ68647.1"/>
    <property type="molecule type" value="Genomic_DNA"/>
</dbReference>
<dbReference type="InterPro" id="IPR006074">
    <property type="entry name" value="GTP1-OBG_CS"/>
</dbReference>
<dbReference type="Pfam" id="PF01018">
    <property type="entry name" value="GTP1_OBG"/>
    <property type="match status" value="1"/>
</dbReference>
<comment type="subunit">
    <text evidence="8">Monomer.</text>
</comment>
<evidence type="ECO:0000259" key="10">
    <source>
        <dbReference type="PROSITE" id="PS51883"/>
    </source>
</evidence>
<dbReference type="EC" id="3.6.5.-" evidence="8"/>
<dbReference type="GO" id="GO:0003924">
    <property type="term" value="F:GTPase activity"/>
    <property type="evidence" value="ECO:0007669"/>
    <property type="project" value="UniProtKB-UniRule"/>
</dbReference>
<dbReference type="HAMAP" id="MF_01454">
    <property type="entry name" value="GTPase_Obg"/>
    <property type="match status" value="1"/>
</dbReference>
<dbReference type="InterPro" id="IPR006169">
    <property type="entry name" value="GTP1_OBG_dom"/>
</dbReference>
<dbReference type="NCBIfam" id="TIGR02729">
    <property type="entry name" value="Obg_CgtA"/>
    <property type="match status" value="1"/>
</dbReference>
<keyword evidence="3 8" id="KW-0479">Metal-binding</keyword>
<comment type="similarity">
    <text evidence="1 8">Belongs to the TRAFAC class OBG-HflX-like GTPase superfamily. OBG GTPase family.</text>
</comment>
<evidence type="ECO:0000256" key="1">
    <source>
        <dbReference type="ARBA" id="ARBA00007699"/>
    </source>
</evidence>
<dbReference type="PIRSF" id="PIRSF002401">
    <property type="entry name" value="GTP_bd_Obg/CgtA"/>
    <property type="match status" value="1"/>
</dbReference>
<dbReference type="RefSeq" id="WP_003609256.1">
    <property type="nucleotide sequence ID" value="NZ_ADVE02000001.1"/>
</dbReference>
<dbReference type="GO" id="GO:0000287">
    <property type="term" value="F:magnesium ion binding"/>
    <property type="evidence" value="ECO:0007669"/>
    <property type="project" value="InterPro"/>
</dbReference>
<gene>
    <name evidence="11" type="primary">obgE</name>
    <name evidence="11" type="synonym">cgtA</name>
    <name evidence="8 11" type="synonym">obg</name>
    <name evidence="11" type="synonym">yhbZ</name>
    <name evidence="11" type="ORF">CQW49_12710</name>
</gene>
<sequence length="353" mass="37683">MKFLDQAKIYVRSGDGGAGCVSFRREKFIEFGGPDGGDGGRGGDVVAICVDGLNTLIDYRYQQHFKARTGTHGMGKNRAGAKGADAVLKVPVGTQIFEEDEETLIADLTEVGQTAVIARGGNGGFGNLHFTTSTNRAPRRANPGQEGIERNIVLRLKLIADAGLIGLPNAGKSTFLASVSAARPKIADYPFTTLYPGLGVVRIDDREFVLADIPGLIEGAHEGHGLGDRFLGHVERCRALLHLVDATGEHAGRDYKTVRLELAAYGAGLDEKTEIVALSKIDAVDPEHLKKQKERLKRAMTSWGPEGQEKRPLLLLSAATSMGVTEALRGLAAAREAAERAEAPVEPAPAWTP</sequence>
<dbReference type="InterPro" id="IPR031167">
    <property type="entry name" value="G_OBG"/>
</dbReference>
<dbReference type="GO" id="GO:0043022">
    <property type="term" value="F:ribosome binding"/>
    <property type="evidence" value="ECO:0007669"/>
    <property type="project" value="UniProtKB-ARBA"/>
</dbReference>
<dbReference type="Gene3D" id="3.40.50.300">
    <property type="entry name" value="P-loop containing nucleotide triphosphate hydrolases"/>
    <property type="match status" value="1"/>
</dbReference>
<dbReference type="STRING" id="595536.GCA_000178815_02624"/>
<dbReference type="SUPFAM" id="SSF82051">
    <property type="entry name" value="Obg GTP-binding protein N-terminal domain"/>
    <property type="match status" value="1"/>
</dbReference>
<evidence type="ECO:0000259" key="9">
    <source>
        <dbReference type="PROSITE" id="PS51710"/>
    </source>
</evidence>
<dbReference type="FunFam" id="2.70.210.12:FF:000001">
    <property type="entry name" value="GTPase Obg"/>
    <property type="match status" value="1"/>
</dbReference>
<dbReference type="CDD" id="cd01898">
    <property type="entry name" value="Obg"/>
    <property type="match status" value="1"/>
</dbReference>
<feature type="binding site" evidence="8">
    <location>
        <begin position="279"/>
        <end position="282"/>
    </location>
    <ligand>
        <name>GTP</name>
        <dbReference type="ChEBI" id="CHEBI:37565"/>
    </ligand>
</feature>